<accession>A0A6A6UHN7</accession>
<dbReference type="AlphaFoldDB" id="A0A6A6UHN7"/>
<dbReference type="PANTHER" id="PTHR38117:SF2">
    <property type="entry name" value="NACHT AND WD40 DOMAIN PROTEIN"/>
    <property type="match status" value="1"/>
</dbReference>
<feature type="domain" description="DUF7053" evidence="2">
    <location>
        <begin position="2"/>
        <end position="171"/>
    </location>
</feature>
<protein>
    <recommendedName>
        <fullName evidence="2">DUF7053 domain-containing protein</fullName>
    </recommendedName>
</protein>
<evidence type="ECO:0000259" key="2">
    <source>
        <dbReference type="Pfam" id="PF23155"/>
    </source>
</evidence>
<dbReference type="Pfam" id="PF23155">
    <property type="entry name" value="DUF7053"/>
    <property type="match status" value="1"/>
</dbReference>
<evidence type="ECO:0000256" key="1">
    <source>
        <dbReference type="SAM" id="MobiDB-lite"/>
    </source>
</evidence>
<feature type="compositionally biased region" description="Polar residues" evidence="1">
    <location>
        <begin position="183"/>
        <end position="196"/>
    </location>
</feature>
<reference evidence="3" key="1">
    <citation type="journal article" date="2020" name="Stud. Mycol.">
        <title>101 Dothideomycetes genomes: a test case for predicting lifestyles and emergence of pathogens.</title>
        <authorList>
            <person name="Haridas S."/>
            <person name="Albert R."/>
            <person name="Binder M."/>
            <person name="Bloem J."/>
            <person name="Labutti K."/>
            <person name="Salamov A."/>
            <person name="Andreopoulos B."/>
            <person name="Baker S."/>
            <person name="Barry K."/>
            <person name="Bills G."/>
            <person name="Bluhm B."/>
            <person name="Cannon C."/>
            <person name="Castanera R."/>
            <person name="Culley D."/>
            <person name="Daum C."/>
            <person name="Ezra D."/>
            <person name="Gonzalez J."/>
            <person name="Henrissat B."/>
            <person name="Kuo A."/>
            <person name="Liang C."/>
            <person name="Lipzen A."/>
            <person name="Lutzoni F."/>
            <person name="Magnuson J."/>
            <person name="Mondo S."/>
            <person name="Nolan M."/>
            <person name="Ohm R."/>
            <person name="Pangilinan J."/>
            <person name="Park H.-J."/>
            <person name="Ramirez L."/>
            <person name="Alfaro M."/>
            <person name="Sun H."/>
            <person name="Tritt A."/>
            <person name="Yoshinaga Y."/>
            <person name="Zwiers L.-H."/>
            <person name="Turgeon B."/>
            <person name="Goodwin S."/>
            <person name="Spatafora J."/>
            <person name="Crous P."/>
            <person name="Grigoriev I."/>
        </authorList>
    </citation>
    <scope>NUCLEOTIDE SEQUENCE</scope>
    <source>
        <strain evidence="3">CBS 115976</strain>
    </source>
</reference>
<dbReference type="InterPro" id="IPR055481">
    <property type="entry name" value="DUF7053"/>
</dbReference>
<dbReference type="OrthoDB" id="3246050at2759"/>
<feature type="region of interest" description="Disordered" evidence="1">
    <location>
        <begin position="183"/>
        <end position="358"/>
    </location>
</feature>
<feature type="compositionally biased region" description="Low complexity" evidence="1">
    <location>
        <begin position="228"/>
        <end position="280"/>
    </location>
</feature>
<dbReference type="EMBL" id="MU004233">
    <property type="protein sequence ID" value="KAF2671320.1"/>
    <property type="molecule type" value="Genomic_DNA"/>
</dbReference>
<dbReference type="Proteomes" id="UP000799302">
    <property type="component" value="Unassembled WGS sequence"/>
</dbReference>
<proteinExistence type="predicted"/>
<dbReference type="PANTHER" id="PTHR38117">
    <property type="entry name" value="NACHT AND WD40 DOMAIN PROTEIN"/>
    <property type="match status" value="1"/>
</dbReference>
<sequence length="358" mass="38578">MSKKSTFTTITPIPAGVSRETVMATLRNHVEMIDLNPLVIDRFQVKAPSFASPEEFHSVWYEIVDKISYLPGGLAKGDIHYHGCFHDLPEGLQTHVYAPLGLDLRSRWILGGNLPGEPAEAVELGLGIPKQGLYLREDVTMKCNVLMGGFVKKNIKNSHGQLVSRLMEKAKIVEVSASNASLVSAKRASTMSSQSPAMGAPSPALSHGTPTMGAPSPAFSQAGMDQRPYSMMSQSSSGSVPSVYQHPQQQAYPGQQAYGQQMHPGQQGYVPGVQGQLPPGAYEHQVPVPQPLFSQPPYGSQTSHGDPQQAMHQPAYPQQRVPQHGVAQPGAPHSHETQNHPVELSSEPEKPAAIELPG</sequence>
<evidence type="ECO:0000313" key="3">
    <source>
        <dbReference type="EMBL" id="KAF2671320.1"/>
    </source>
</evidence>
<keyword evidence="4" id="KW-1185">Reference proteome</keyword>
<name>A0A6A6UHN7_9PEZI</name>
<organism evidence="3 4">
    <name type="scientific">Microthyrium microscopicum</name>
    <dbReference type="NCBI Taxonomy" id="703497"/>
    <lineage>
        <taxon>Eukaryota</taxon>
        <taxon>Fungi</taxon>
        <taxon>Dikarya</taxon>
        <taxon>Ascomycota</taxon>
        <taxon>Pezizomycotina</taxon>
        <taxon>Dothideomycetes</taxon>
        <taxon>Dothideomycetes incertae sedis</taxon>
        <taxon>Microthyriales</taxon>
        <taxon>Microthyriaceae</taxon>
        <taxon>Microthyrium</taxon>
    </lineage>
</organism>
<feature type="compositionally biased region" description="Polar residues" evidence="1">
    <location>
        <begin position="297"/>
        <end position="306"/>
    </location>
</feature>
<evidence type="ECO:0000313" key="4">
    <source>
        <dbReference type="Proteomes" id="UP000799302"/>
    </source>
</evidence>
<gene>
    <name evidence="3" type="ORF">BT63DRAFT_412368</name>
</gene>